<proteinExistence type="predicted"/>
<feature type="non-terminal residue" evidence="2">
    <location>
        <position position="1"/>
    </location>
</feature>
<name>A0A6N2AGM6_SOLCI</name>
<evidence type="ECO:0000256" key="1">
    <source>
        <dbReference type="SAM" id="MobiDB-lite"/>
    </source>
</evidence>
<evidence type="ECO:0000313" key="2">
    <source>
        <dbReference type="EMBL" id="TMW81396.1"/>
    </source>
</evidence>
<feature type="region of interest" description="Disordered" evidence="1">
    <location>
        <begin position="75"/>
        <end position="127"/>
    </location>
</feature>
<organism evidence="2">
    <name type="scientific">Solanum chilense</name>
    <name type="common">Tomato</name>
    <name type="synonym">Lycopersicon chilense</name>
    <dbReference type="NCBI Taxonomy" id="4083"/>
    <lineage>
        <taxon>Eukaryota</taxon>
        <taxon>Viridiplantae</taxon>
        <taxon>Streptophyta</taxon>
        <taxon>Embryophyta</taxon>
        <taxon>Tracheophyta</taxon>
        <taxon>Spermatophyta</taxon>
        <taxon>Magnoliopsida</taxon>
        <taxon>eudicotyledons</taxon>
        <taxon>Gunneridae</taxon>
        <taxon>Pentapetalae</taxon>
        <taxon>asterids</taxon>
        <taxon>lamiids</taxon>
        <taxon>Solanales</taxon>
        <taxon>Solanaceae</taxon>
        <taxon>Solanoideae</taxon>
        <taxon>Solaneae</taxon>
        <taxon>Solanum</taxon>
        <taxon>Solanum subgen. Lycopersicon</taxon>
    </lineage>
</organism>
<gene>
    <name evidence="2" type="ORF">EJD97_009883</name>
</gene>
<reference evidence="2" key="1">
    <citation type="submission" date="2019-05" db="EMBL/GenBank/DDBJ databases">
        <title>The de novo reference genome and transcriptome assemblies of the wild tomato species Solanum chilense.</title>
        <authorList>
            <person name="Stam R."/>
            <person name="Nosenko T."/>
            <person name="Hoerger A.C."/>
            <person name="Stephan W."/>
            <person name="Seidel M.A."/>
            <person name="Kuhn J.M.M."/>
            <person name="Haberer G."/>
            <person name="Tellier A."/>
        </authorList>
    </citation>
    <scope>NUCLEOTIDE SEQUENCE</scope>
    <source>
        <tissue evidence="2">Mature leaves</tissue>
    </source>
</reference>
<dbReference type="EMBL" id="RXGB01025482">
    <property type="protein sequence ID" value="TMW81396.1"/>
    <property type="molecule type" value="Genomic_DNA"/>
</dbReference>
<feature type="compositionally biased region" description="Low complexity" evidence="1">
    <location>
        <begin position="82"/>
        <end position="98"/>
    </location>
</feature>
<dbReference type="AlphaFoldDB" id="A0A6N2AGM6"/>
<sequence>LIPTPFTRLSLFPSSLLPSPLFPLLLLRMDHRQAAAPMTPLSPSHLPLLLFLRPLSLSPSSLFFPLSLPISYPQRTPARINSQPSVSMRQQQQPQLRQNPKRRAAPSNDIKPATRLEGDRNNTNCSS</sequence>
<protein>
    <submittedName>
        <fullName evidence="2">Uncharacterized protein</fullName>
    </submittedName>
</protein>
<accession>A0A6N2AGM6</accession>
<comment type="caution">
    <text evidence="2">The sequence shown here is derived from an EMBL/GenBank/DDBJ whole genome shotgun (WGS) entry which is preliminary data.</text>
</comment>